<feature type="signal peptide" evidence="5">
    <location>
        <begin position="1"/>
        <end position="19"/>
    </location>
</feature>
<accession>A0A445M3Q6</accession>
<sequence length="133" mass="14763">MQFFIVGAITLVLRPLIKGKWLPQHTVAACGELYLLDSLLKHNADINSVDKDGLTALHKAIGKKQVITNFLLKNSANAFVRDKEGATLMHYAVQTASTETIELLLLYIVEINLQDNDGWTPLNLAVQTQTKFS</sequence>
<comment type="subcellular location">
    <subcellularLocation>
        <location evidence="1">Cell membrane</location>
        <topology evidence="1">Peripheral membrane protein</topology>
        <orientation evidence="1">Cytoplasmic side</orientation>
    </subcellularLocation>
</comment>
<dbReference type="EMBL" id="QZWG01000001">
    <property type="protein sequence ID" value="RZC30243.1"/>
    <property type="molecule type" value="Genomic_DNA"/>
</dbReference>
<dbReference type="PROSITE" id="PS50088">
    <property type="entry name" value="ANK_REPEAT"/>
    <property type="match status" value="1"/>
</dbReference>
<dbReference type="SMART" id="SM00248">
    <property type="entry name" value="ANK"/>
    <property type="match status" value="3"/>
</dbReference>
<dbReference type="PANTHER" id="PTHR24203">
    <property type="entry name" value="ANKYRIN REPEAT FAMILY PROTEIN"/>
    <property type="match status" value="1"/>
</dbReference>
<reference evidence="6 8" key="1">
    <citation type="submission" date="2018-09" db="EMBL/GenBank/DDBJ databases">
        <title>A high-quality reference genome of wild soybean provides a powerful tool to mine soybean genomes.</title>
        <authorList>
            <person name="Xie M."/>
            <person name="Chung C.Y.L."/>
            <person name="Li M.-W."/>
            <person name="Wong F.-L."/>
            <person name="Chan T.-F."/>
            <person name="Lam H.-M."/>
        </authorList>
    </citation>
    <scope>NUCLEOTIDE SEQUENCE [LARGE SCALE GENOMIC DNA]</scope>
    <source>
        <strain evidence="8">cv. W05</strain>
        <tissue evidence="6">Hypocotyl of etiolated seedlings</tissue>
    </source>
</reference>
<dbReference type="SUPFAM" id="SSF48403">
    <property type="entry name" value="Ankyrin repeat"/>
    <property type="match status" value="1"/>
</dbReference>
<keyword evidence="8" id="KW-1185">Reference proteome</keyword>
<evidence type="ECO:0000256" key="4">
    <source>
        <dbReference type="PROSITE-ProRule" id="PRU00023"/>
    </source>
</evidence>
<dbReference type="PANTHER" id="PTHR24203:SF86">
    <property type="entry name" value="PROTEASOME 26S SUBUNIT, NON-ATPASE 10"/>
    <property type="match status" value="1"/>
</dbReference>
<dbReference type="Pfam" id="PF12796">
    <property type="entry name" value="Ank_2"/>
    <property type="match status" value="1"/>
</dbReference>
<comment type="caution">
    <text evidence="6">The sequence shown here is derived from an EMBL/GenBank/DDBJ whole genome shotgun (WGS) entry which is preliminary data.</text>
</comment>
<dbReference type="AlphaFoldDB" id="A0A445M3Q6"/>
<organism evidence="6 8">
    <name type="scientific">Glycine soja</name>
    <name type="common">Wild soybean</name>
    <dbReference type="NCBI Taxonomy" id="3848"/>
    <lineage>
        <taxon>Eukaryota</taxon>
        <taxon>Viridiplantae</taxon>
        <taxon>Streptophyta</taxon>
        <taxon>Embryophyta</taxon>
        <taxon>Tracheophyta</taxon>
        <taxon>Spermatophyta</taxon>
        <taxon>Magnoliopsida</taxon>
        <taxon>eudicotyledons</taxon>
        <taxon>Gunneridae</taxon>
        <taxon>Pentapetalae</taxon>
        <taxon>rosids</taxon>
        <taxon>fabids</taxon>
        <taxon>Fabales</taxon>
        <taxon>Fabaceae</taxon>
        <taxon>Papilionoideae</taxon>
        <taxon>50 kb inversion clade</taxon>
        <taxon>NPAAA clade</taxon>
        <taxon>indigoferoid/millettioid clade</taxon>
        <taxon>Phaseoleae</taxon>
        <taxon>Glycine</taxon>
        <taxon>Glycine subgen. Soja</taxon>
    </lineage>
</organism>
<evidence type="ECO:0000256" key="3">
    <source>
        <dbReference type="ARBA" id="ARBA00023043"/>
    </source>
</evidence>
<dbReference type="Proteomes" id="UP000289340">
    <property type="component" value="Chromosome 1"/>
</dbReference>
<evidence type="ECO:0000313" key="7">
    <source>
        <dbReference type="EMBL" id="RZC30243.1"/>
    </source>
</evidence>
<dbReference type="InterPro" id="IPR002110">
    <property type="entry name" value="Ankyrin_rpt"/>
</dbReference>
<dbReference type="EMBL" id="QZWG01000001">
    <property type="protein sequence ID" value="RZC30242.1"/>
    <property type="molecule type" value="Genomic_DNA"/>
</dbReference>
<name>A0A445M3Q6_GLYSO</name>
<feature type="repeat" description="ANK" evidence="4">
    <location>
        <begin position="84"/>
        <end position="116"/>
    </location>
</feature>
<dbReference type="Gramene" id="XM_028385070.1">
    <property type="protein sequence ID" value="XP_028240871.1"/>
    <property type="gene ID" value="LOC114419413"/>
</dbReference>
<feature type="chain" id="PRO_5036113199" evidence="5">
    <location>
        <begin position="20"/>
        <end position="133"/>
    </location>
</feature>
<protein>
    <submittedName>
        <fullName evidence="6">Ankyrin repeat domain-containing protein, chloroplastic isoform A</fullName>
    </submittedName>
    <submittedName>
        <fullName evidence="7">Ankyrin repeat domain-containing protein, chloroplastic isoform B</fullName>
    </submittedName>
</protein>
<dbReference type="Gene3D" id="1.25.40.20">
    <property type="entry name" value="Ankyrin repeat-containing domain"/>
    <property type="match status" value="1"/>
</dbReference>
<gene>
    <name evidence="6" type="ORF">D0Y65_001710</name>
</gene>
<evidence type="ECO:0000313" key="8">
    <source>
        <dbReference type="Proteomes" id="UP000289340"/>
    </source>
</evidence>
<keyword evidence="5" id="KW-0732">Signal</keyword>
<keyword evidence="3 4" id="KW-0040">ANK repeat</keyword>
<dbReference type="PROSITE" id="PS50297">
    <property type="entry name" value="ANK_REP_REGION"/>
    <property type="match status" value="1"/>
</dbReference>
<proteinExistence type="predicted"/>
<evidence type="ECO:0000256" key="5">
    <source>
        <dbReference type="SAM" id="SignalP"/>
    </source>
</evidence>
<dbReference type="GO" id="GO:0005886">
    <property type="term" value="C:plasma membrane"/>
    <property type="evidence" value="ECO:0007669"/>
    <property type="project" value="UniProtKB-SubCell"/>
</dbReference>
<evidence type="ECO:0000256" key="2">
    <source>
        <dbReference type="ARBA" id="ARBA00022737"/>
    </source>
</evidence>
<dbReference type="InterPro" id="IPR036770">
    <property type="entry name" value="Ankyrin_rpt-contain_sf"/>
</dbReference>
<evidence type="ECO:0000256" key="1">
    <source>
        <dbReference type="ARBA" id="ARBA00004413"/>
    </source>
</evidence>
<keyword evidence="2" id="KW-0677">Repeat</keyword>
<evidence type="ECO:0000313" key="6">
    <source>
        <dbReference type="EMBL" id="RZC30242.1"/>
    </source>
</evidence>